<dbReference type="Proteomes" id="UP001295684">
    <property type="component" value="Unassembled WGS sequence"/>
</dbReference>
<dbReference type="EMBL" id="CAMPGE010000266">
    <property type="protein sequence ID" value="CAI2359002.1"/>
    <property type="molecule type" value="Genomic_DNA"/>
</dbReference>
<organism evidence="1 2">
    <name type="scientific">Euplotes crassus</name>
    <dbReference type="NCBI Taxonomy" id="5936"/>
    <lineage>
        <taxon>Eukaryota</taxon>
        <taxon>Sar</taxon>
        <taxon>Alveolata</taxon>
        <taxon>Ciliophora</taxon>
        <taxon>Intramacronucleata</taxon>
        <taxon>Spirotrichea</taxon>
        <taxon>Hypotrichia</taxon>
        <taxon>Euplotida</taxon>
        <taxon>Euplotidae</taxon>
        <taxon>Moneuplotes</taxon>
    </lineage>
</organism>
<dbReference type="InterPro" id="IPR011992">
    <property type="entry name" value="EF-hand-dom_pair"/>
</dbReference>
<evidence type="ECO:0000313" key="1">
    <source>
        <dbReference type="EMBL" id="CAI2359002.1"/>
    </source>
</evidence>
<dbReference type="Gene3D" id="1.10.238.10">
    <property type="entry name" value="EF-hand"/>
    <property type="match status" value="1"/>
</dbReference>
<protein>
    <submittedName>
        <fullName evidence="1">Uncharacterized protein</fullName>
    </submittedName>
</protein>
<proteinExistence type="predicted"/>
<evidence type="ECO:0000313" key="2">
    <source>
        <dbReference type="Proteomes" id="UP001295684"/>
    </source>
</evidence>
<accession>A0AAD1U201</accession>
<dbReference type="SUPFAM" id="SSF47473">
    <property type="entry name" value="EF-hand"/>
    <property type="match status" value="1"/>
</dbReference>
<dbReference type="AlphaFoldDB" id="A0AAD1U201"/>
<keyword evidence="2" id="KW-1185">Reference proteome</keyword>
<gene>
    <name evidence="1" type="ORF">ECRASSUSDP1_LOCUS286</name>
</gene>
<comment type="caution">
    <text evidence="1">The sequence shown here is derived from an EMBL/GenBank/DDBJ whole genome shotgun (WGS) entry which is preliminary data.</text>
</comment>
<sequence length="160" mass="18266">MARNNIVDLSSLPPLPADIAEDLKDAFDDKEQGGCIGLIHFKNILHNFGFHSKSKTDMDNELNDKHDIKLSERTSFTFDEVKKVITYRLMKGKGMDEEAEECFRLIDVRERTYVTAQDLKTTLSANLDVQVTEEDIAEFMEIAGADNGQLYLPNFKKLYL</sequence>
<reference evidence="1" key="1">
    <citation type="submission" date="2023-07" db="EMBL/GenBank/DDBJ databases">
        <authorList>
            <consortium name="AG Swart"/>
            <person name="Singh M."/>
            <person name="Singh A."/>
            <person name="Seah K."/>
            <person name="Emmerich C."/>
        </authorList>
    </citation>
    <scope>NUCLEOTIDE SEQUENCE</scope>
    <source>
        <strain evidence="1">DP1</strain>
    </source>
</reference>
<name>A0AAD1U201_EUPCR</name>